<dbReference type="EMBL" id="JAIWYP010000001">
    <property type="protein sequence ID" value="KAH3895380.1"/>
    <property type="molecule type" value="Genomic_DNA"/>
</dbReference>
<name>A0A9D4S9D7_DREPO</name>
<reference evidence="2" key="1">
    <citation type="journal article" date="2019" name="bioRxiv">
        <title>The Genome of the Zebra Mussel, Dreissena polymorpha: A Resource for Invasive Species Research.</title>
        <authorList>
            <person name="McCartney M.A."/>
            <person name="Auch B."/>
            <person name="Kono T."/>
            <person name="Mallez S."/>
            <person name="Zhang Y."/>
            <person name="Obille A."/>
            <person name="Becker A."/>
            <person name="Abrahante J.E."/>
            <person name="Garbe J."/>
            <person name="Badalamenti J.P."/>
            <person name="Herman A."/>
            <person name="Mangelson H."/>
            <person name="Liachko I."/>
            <person name="Sullivan S."/>
            <person name="Sone E.D."/>
            <person name="Koren S."/>
            <person name="Silverstein K.A.T."/>
            <person name="Beckman K.B."/>
            <person name="Gohl D.M."/>
        </authorList>
    </citation>
    <scope>NUCLEOTIDE SEQUENCE</scope>
    <source>
        <strain evidence="2">Duluth1</strain>
        <tissue evidence="2">Whole animal</tissue>
    </source>
</reference>
<proteinExistence type="predicted"/>
<organism evidence="2 3">
    <name type="scientific">Dreissena polymorpha</name>
    <name type="common">Zebra mussel</name>
    <name type="synonym">Mytilus polymorpha</name>
    <dbReference type="NCBI Taxonomy" id="45954"/>
    <lineage>
        <taxon>Eukaryota</taxon>
        <taxon>Metazoa</taxon>
        <taxon>Spiralia</taxon>
        <taxon>Lophotrochozoa</taxon>
        <taxon>Mollusca</taxon>
        <taxon>Bivalvia</taxon>
        <taxon>Autobranchia</taxon>
        <taxon>Heteroconchia</taxon>
        <taxon>Euheterodonta</taxon>
        <taxon>Imparidentia</taxon>
        <taxon>Neoheterodontei</taxon>
        <taxon>Myida</taxon>
        <taxon>Dreissenoidea</taxon>
        <taxon>Dreissenidae</taxon>
        <taxon>Dreissena</taxon>
    </lineage>
</organism>
<evidence type="ECO:0000256" key="1">
    <source>
        <dbReference type="SAM" id="MobiDB-lite"/>
    </source>
</evidence>
<dbReference type="Proteomes" id="UP000828390">
    <property type="component" value="Unassembled WGS sequence"/>
</dbReference>
<reference evidence="2" key="2">
    <citation type="submission" date="2020-11" db="EMBL/GenBank/DDBJ databases">
        <authorList>
            <person name="McCartney M.A."/>
            <person name="Auch B."/>
            <person name="Kono T."/>
            <person name="Mallez S."/>
            <person name="Becker A."/>
            <person name="Gohl D.M."/>
            <person name="Silverstein K.A.T."/>
            <person name="Koren S."/>
            <person name="Bechman K.B."/>
            <person name="Herman A."/>
            <person name="Abrahante J.E."/>
            <person name="Garbe J."/>
        </authorList>
    </citation>
    <scope>NUCLEOTIDE SEQUENCE</scope>
    <source>
        <strain evidence="2">Duluth1</strain>
        <tissue evidence="2">Whole animal</tissue>
    </source>
</reference>
<feature type="region of interest" description="Disordered" evidence="1">
    <location>
        <begin position="25"/>
        <end position="70"/>
    </location>
</feature>
<accession>A0A9D4S9D7</accession>
<protein>
    <submittedName>
        <fullName evidence="2">Uncharacterized protein</fullName>
    </submittedName>
</protein>
<evidence type="ECO:0000313" key="2">
    <source>
        <dbReference type="EMBL" id="KAH3895380.1"/>
    </source>
</evidence>
<feature type="compositionally biased region" description="Polar residues" evidence="1">
    <location>
        <begin position="26"/>
        <end position="58"/>
    </location>
</feature>
<evidence type="ECO:0000313" key="3">
    <source>
        <dbReference type="Proteomes" id="UP000828390"/>
    </source>
</evidence>
<dbReference type="AlphaFoldDB" id="A0A9D4S9D7"/>
<feature type="non-terminal residue" evidence="2">
    <location>
        <position position="1"/>
    </location>
</feature>
<keyword evidence="3" id="KW-1185">Reference proteome</keyword>
<comment type="caution">
    <text evidence="2">The sequence shown here is derived from an EMBL/GenBank/DDBJ whole genome shotgun (WGS) entry which is preliminary data.</text>
</comment>
<sequence>MREFYFCCSLDNNCHFQLNRGEVSTVGANQPTNQPTNRPTNQQTNRQGKNNMSPTTISPGPFRFANAGRPARTGMMRRNLFMWSHYFPTLPWLKPVNNTAESR</sequence>
<gene>
    <name evidence="2" type="ORF">DPMN_019544</name>
</gene>